<dbReference type="OrthoDB" id="496981at2759"/>
<dbReference type="PANTHER" id="PTHR48100">
    <property type="entry name" value="BROAD-SPECIFICITY PHOSPHATASE YOR283W-RELATED"/>
    <property type="match status" value="1"/>
</dbReference>
<dbReference type="InterPro" id="IPR050275">
    <property type="entry name" value="PGM_Phosphatase"/>
</dbReference>
<dbReference type="InterPro" id="IPR029033">
    <property type="entry name" value="His_PPase_superfam"/>
</dbReference>
<feature type="compositionally biased region" description="Polar residues" evidence="1">
    <location>
        <begin position="272"/>
        <end position="295"/>
    </location>
</feature>
<dbReference type="AlphaFoldDB" id="A0A438N2Q5"/>
<gene>
    <name evidence="2" type="ORF">B0A52_05808</name>
</gene>
<dbReference type="PANTHER" id="PTHR48100:SF54">
    <property type="entry name" value="PHOSPHATASE SPAC5H10.03-RELATED"/>
    <property type="match status" value="1"/>
</dbReference>
<dbReference type="InterPro" id="IPR013078">
    <property type="entry name" value="His_Pase_superF_clade-1"/>
</dbReference>
<evidence type="ECO:0000256" key="1">
    <source>
        <dbReference type="SAM" id="MobiDB-lite"/>
    </source>
</evidence>
<protein>
    <submittedName>
        <fullName evidence="2">Uncharacterized protein</fullName>
    </submittedName>
</protein>
<reference evidence="2 3" key="1">
    <citation type="submission" date="2017-03" db="EMBL/GenBank/DDBJ databases">
        <title>Genomes of endolithic fungi from Antarctica.</title>
        <authorList>
            <person name="Coleine C."/>
            <person name="Masonjones S."/>
            <person name="Stajich J.E."/>
        </authorList>
    </citation>
    <scope>NUCLEOTIDE SEQUENCE [LARGE SCALE GENOMIC DNA]</scope>
    <source>
        <strain evidence="2 3">CCFEE 6314</strain>
    </source>
</reference>
<organism evidence="2 3">
    <name type="scientific">Exophiala mesophila</name>
    <name type="common">Black yeast-like fungus</name>
    <dbReference type="NCBI Taxonomy" id="212818"/>
    <lineage>
        <taxon>Eukaryota</taxon>
        <taxon>Fungi</taxon>
        <taxon>Dikarya</taxon>
        <taxon>Ascomycota</taxon>
        <taxon>Pezizomycotina</taxon>
        <taxon>Eurotiomycetes</taxon>
        <taxon>Chaetothyriomycetidae</taxon>
        <taxon>Chaetothyriales</taxon>
        <taxon>Herpotrichiellaceae</taxon>
        <taxon>Exophiala</taxon>
    </lineage>
</organism>
<proteinExistence type="predicted"/>
<dbReference type="CDD" id="cd07040">
    <property type="entry name" value="HP"/>
    <property type="match status" value="1"/>
</dbReference>
<dbReference type="Proteomes" id="UP000288859">
    <property type="component" value="Unassembled WGS sequence"/>
</dbReference>
<dbReference type="EMBL" id="NAJM01000026">
    <property type="protein sequence ID" value="RVX69973.1"/>
    <property type="molecule type" value="Genomic_DNA"/>
</dbReference>
<comment type="caution">
    <text evidence="2">The sequence shown here is derived from an EMBL/GenBank/DDBJ whole genome shotgun (WGS) entry which is preliminary data.</text>
</comment>
<dbReference type="SMART" id="SM00855">
    <property type="entry name" value="PGAM"/>
    <property type="match status" value="1"/>
</dbReference>
<dbReference type="Pfam" id="PF00300">
    <property type="entry name" value="His_Phos_1"/>
    <property type="match status" value="1"/>
</dbReference>
<dbReference type="Gene3D" id="3.40.50.1240">
    <property type="entry name" value="Phosphoglycerate mutase-like"/>
    <property type="match status" value="1"/>
</dbReference>
<dbReference type="GO" id="GO:0005737">
    <property type="term" value="C:cytoplasm"/>
    <property type="evidence" value="ECO:0007669"/>
    <property type="project" value="TreeGrafter"/>
</dbReference>
<sequence length="320" mass="35892">MSTPVIHLVRHAQGFHNLGLEFSDLRDPLLTPLGESQCTQLRDAHFPPERQQSISLVAASPMSRTLQTAHATFGSALSSGKCHPHILAIPDAQETTDWPCDTGSDLHVLKDRVAERSWPVDLSLVSENWNVKTISNRYSPAGPAIQRRARDARALLREKARELANRGDENIEIVLVAHGAYMHYISDDWEHADRFLSTGWENCEHRTYTFEKDFMTDDDPEAFLSETMESRRRRGKEHPMFDHDQQVSLCQEMMEAWESQGCQNPMKIPIPSSLQLGNAVPSDNSKSKLTSSQAVNPYGQDTAARGSSQQETGTEIEVEA</sequence>
<evidence type="ECO:0000313" key="2">
    <source>
        <dbReference type="EMBL" id="RVX69973.1"/>
    </source>
</evidence>
<dbReference type="GO" id="GO:0016791">
    <property type="term" value="F:phosphatase activity"/>
    <property type="evidence" value="ECO:0007669"/>
    <property type="project" value="TreeGrafter"/>
</dbReference>
<name>A0A438N2Q5_EXOME</name>
<accession>A0A438N2Q5</accession>
<dbReference type="SUPFAM" id="SSF53254">
    <property type="entry name" value="Phosphoglycerate mutase-like"/>
    <property type="match status" value="1"/>
</dbReference>
<dbReference type="VEuPathDB" id="FungiDB:PV10_07801"/>
<feature type="region of interest" description="Disordered" evidence="1">
    <location>
        <begin position="268"/>
        <end position="320"/>
    </location>
</feature>
<evidence type="ECO:0000313" key="3">
    <source>
        <dbReference type="Proteomes" id="UP000288859"/>
    </source>
</evidence>